<dbReference type="InterPro" id="IPR005084">
    <property type="entry name" value="CBM6"/>
</dbReference>
<feature type="region of interest" description="Disordered" evidence="4">
    <location>
        <begin position="518"/>
        <end position="555"/>
    </location>
</feature>
<dbReference type="AlphaFoldDB" id="A0ABD8AYZ1"/>
<dbReference type="CDD" id="cd04084">
    <property type="entry name" value="CBM6_xylanase-like"/>
    <property type="match status" value="1"/>
</dbReference>
<dbReference type="SUPFAM" id="SSF50405">
    <property type="entry name" value="Actin-crosslinking proteins"/>
    <property type="match status" value="1"/>
</dbReference>
<dbReference type="Gene3D" id="2.60.120.380">
    <property type="match status" value="1"/>
</dbReference>
<dbReference type="PANTHER" id="PTHR42721:SF3">
    <property type="entry name" value="BETA-D-XYLOSIDASE 5-RELATED"/>
    <property type="match status" value="1"/>
</dbReference>
<feature type="domain" description="Fibronectin type III-like" evidence="5">
    <location>
        <begin position="758"/>
        <end position="828"/>
    </location>
</feature>
<dbReference type="InterPro" id="IPR036962">
    <property type="entry name" value="Glyco_hydro_3_N_sf"/>
</dbReference>
<evidence type="ECO:0000259" key="5">
    <source>
        <dbReference type="SMART" id="SM01217"/>
    </source>
</evidence>
<dbReference type="InterPro" id="IPR036881">
    <property type="entry name" value="Glyco_hydro_3_C_sf"/>
</dbReference>
<evidence type="ECO:0000256" key="2">
    <source>
        <dbReference type="ARBA" id="ARBA00022729"/>
    </source>
</evidence>
<dbReference type="FunFam" id="2.60.40.10:FF:000495">
    <property type="entry name" value="Periplasmic beta-glucosidase"/>
    <property type="match status" value="1"/>
</dbReference>
<dbReference type="PANTHER" id="PTHR42721">
    <property type="entry name" value="SUGAR HYDROLASE-RELATED"/>
    <property type="match status" value="1"/>
</dbReference>
<dbReference type="EMBL" id="CP145892">
    <property type="protein sequence ID" value="WWP22645.1"/>
    <property type="molecule type" value="Genomic_DNA"/>
</dbReference>
<dbReference type="Gene3D" id="2.60.40.10">
    <property type="entry name" value="Immunoglobulins"/>
    <property type="match status" value="1"/>
</dbReference>
<dbReference type="Pfam" id="PF01915">
    <property type="entry name" value="Glyco_hydro_3_C"/>
    <property type="match status" value="1"/>
</dbReference>
<dbReference type="Gene3D" id="3.40.50.1700">
    <property type="entry name" value="Glycoside hydrolase family 3 C-terminal domain"/>
    <property type="match status" value="1"/>
</dbReference>
<keyword evidence="3 6" id="KW-0378">Hydrolase</keyword>
<dbReference type="Gene3D" id="3.20.20.300">
    <property type="entry name" value="Glycoside hydrolase, family 3, N-terminal domain"/>
    <property type="match status" value="1"/>
</dbReference>
<accession>A0ABD8AYZ1</accession>
<dbReference type="InterPro" id="IPR044993">
    <property type="entry name" value="BXL"/>
</dbReference>
<dbReference type="Gene3D" id="2.60.120.260">
    <property type="entry name" value="Galactose-binding domain-like"/>
    <property type="match status" value="1"/>
</dbReference>
<dbReference type="SUPFAM" id="SSF49785">
    <property type="entry name" value="Galactose-binding domain-like"/>
    <property type="match status" value="1"/>
</dbReference>
<reference evidence="6 7" key="1">
    <citation type="submission" date="2024-02" db="EMBL/GenBank/DDBJ databases">
        <title>Complete sequences of two Paenibacillus sp. strains and one Lysinibacillus strain isolated from the environment on STAA medium highlight biotechnological potential.</title>
        <authorList>
            <person name="Attere S.A."/>
            <person name="Piche L.C."/>
            <person name="Intertaglia L."/>
            <person name="Lami R."/>
            <person name="Charette S.J."/>
            <person name="Vincent A.T."/>
        </authorList>
    </citation>
    <scope>NUCLEOTIDE SEQUENCE [LARGE SCALE GENOMIC DNA]</scope>
    <source>
        <strain evidence="6 7">Y5S-7</strain>
    </source>
</reference>
<gene>
    <name evidence="6" type="ORF">V6668_10865</name>
</gene>
<dbReference type="InterPro" id="IPR026891">
    <property type="entry name" value="Fn3-like"/>
</dbReference>
<evidence type="ECO:0000256" key="1">
    <source>
        <dbReference type="ARBA" id="ARBA00005336"/>
    </source>
</evidence>
<dbReference type="GeneID" id="93475972"/>
<proteinExistence type="inferred from homology"/>
<evidence type="ECO:0000256" key="3">
    <source>
        <dbReference type="ARBA" id="ARBA00022801"/>
    </source>
</evidence>
<dbReference type="Proteomes" id="UP001364764">
    <property type="component" value="Chromosome"/>
</dbReference>
<comment type="similarity">
    <text evidence="1">Belongs to the glycosyl hydrolase 3 family.</text>
</comment>
<keyword evidence="2" id="KW-0732">Signal</keyword>
<dbReference type="InterPro" id="IPR001764">
    <property type="entry name" value="Glyco_hydro_3_N"/>
</dbReference>
<dbReference type="InterPro" id="IPR008999">
    <property type="entry name" value="Actin-crosslinking"/>
</dbReference>
<dbReference type="RefSeq" id="WP_338708395.1">
    <property type="nucleotide sequence ID" value="NZ_CP145892.1"/>
</dbReference>
<name>A0ABD8AYZ1_PAEAM</name>
<dbReference type="SMART" id="SM01217">
    <property type="entry name" value="Fn3_like"/>
    <property type="match status" value="1"/>
</dbReference>
<dbReference type="PRINTS" id="PR00133">
    <property type="entry name" value="GLHYDRLASE3"/>
</dbReference>
<evidence type="ECO:0000313" key="6">
    <source>
        <dbReference type="EMBL" id="WWP22645.1"/>
    </source>
</evidence>
<dbReference type="Pfam" id="PF00933">
    <property type="entry name" value="Glyco_hydro_3"/>
    <property type="match status" value="1"/>
</dbReference>
<protein>
    <submittedName>
        <fullName evidence="6">Glycoside hydrolase family 3 C-terminal domain-containing protein</fullName>
    </submittedName>
</protein>
<dbReference type="Pfam" id="PF14310">
    <property type="entry name" value="Fn3-like"/>
    <property type="match status" value="1"/>
</dbReference>
<dbReference type="GO" id="GO:0008422">
    <property type="term" value="F:beta-glucosidase activity"/>
    <property type="evidence" value="ECO:0007669"/>
    <property type="project" value="UniProtKB-ARBA"/>
</dbReference>
<evidence type="ECO:0000256" key="4">
    <source>
        <dbReference type="SAM" id="MobiDB-lite"/>
    </source>
</evidence>
<dbReference type="InterPro" id="IPR008979">
    <property type="entry name" value="Galactose-bd-like_sf"/>
</dbReference>
<dbReference type="InterPro" id="IPR017853">
    <property type="entry name" value="GH"/>
</dbReference>
<sequence>MKEYHQYPMWDASLSLEERLDDLIARLTTEEKIRLIPTREAAVPRLGIPAYNVGGEAAHGVAWKGEATVFPQPLGLSSTWNTRLMREIGSVIGDEARAYHHRDPEVHGLTLWAPTVDLERDPRWGRTEEGYGEDPVLTGEMSAALVKGMQGNDPFYLKMVATLKHFFANNNEKDRLNCSSSIDPRNLREYYLKAFETPFVEGGALSMMTAYNSINGTPAIESPYVNDVVKGEWAMPGFIVCDGGDLSQTVNYHGYHTSHAESAAGALKAGVDCLTDEVDLVVSALEEALDQNLLEIADLDRAIRNIFGVRMRLGQLDRSGLNPYASIPESVLCAPEHAKLSYRAAAESIVLLQNDGLLPLQPEALQKISVIGPLADVVYTDWYSGTLPNRVSVLDGLRNRLPQSDITYADGNDRIQLKTTDGQVITLGAEGTLIAVPEASVPTAAEFVHQDWGWGSHTLRSVNNNRYVSLTEQSIYQANAPEIGGWFVKEVVRIDPLTDGNNTLRTWNGIPVGLSEYRGQSAVSPPRPQGEKSTATGINPNDIGDSGHASQSSGNTQRPFAFKIDIVTSGIQQAVEAARSSQATVVVVGNSPYINGKEEIDRPSLLLPPSQVELVKAVCEANPNTVVVIMGSYPFALQELKGIARSIVYMTHAGQELGNALADVLLGHYAPAGRLNMTWYEDESQLPDMMDYDIIQNGMTYMYHEGPVQYAFGHGLTYSEFEYEAIRVSRSASGESTTTDQLKIEVEVHNKGERDSDEVVQIYGSSYTSRVKRAQKQLLAFRRVQVKAGTCVTISFEVPVQKLALWDVTRDRYCVEAATWAILAGRSSKDIRQSADIKIEGETIPDRPLHLLTFAENYDACAGVLLDECLEGRSAVRAITPEEPLYREEQSSWIAFNHNAVQEVQGFEARVAAFGEEGRLEIRSEGLEGELLGVCEVSGPGGSVNGKDIKWTTVQCLLEAPHKVNELYIVFKGGAALRHFRLL</sequence>
<organism evidence="6 7">
    <name type="scientific">Paenibacillus amylolyticus</name>
    <dbReference type="NCBI Taxonomy" id="1451"/>
    <lineage>
        <taxon>Bacteria</taxon>
        <taxon>Bacillati</taxon>
        <taxon>Bacillota</taxon>
        <taxon>Bacilli</taxon>
        <taxon>Bacillales</taxon>
        <taxon>Paenibacillaceae</taxon>
        <taxon>Paenibacillus</taxon>
    </lineage>
</organism>
<dbReference type="SUPFAM" id="SSF51445">
    <property type="entry name" value="(Trans)glycosidases"/>
    <property type="match status" value="1"/>
</dbReference>
<dbReference type="SUPFAM" id="SSF52279">
    <property type="entry name" value="Beta-D-glucan exohydrolase, C-terminal domain"/>
    <property type="match status" value="1"/>
</dbReference>
<dbReference type="InterPro" id="IPR002772">
    <property type="entry name" value="Glyco_hydro_3_C"/>
</dbReference>
<dbReference type="InterPro" id="IPR013783">
    <property type="entry name" value="Ig-like_fold"/>
</dbReference>
<evidence type="ECO:0000313" key="7">
    <source>
        <dbReference type="Proteomes" id="UP001364764"/>
    </source>
</evidence>
<dbReference type="Pfam" id="PF03422">
    <property type="entry name" value="CBM_6"/>
    <property type="match status" value="1"/>
</dbReference>
<dbReference type="CDD" id="cd23343">
    <property type="entry name" value="beta-trefoil_FSCN_BglX-like"/>
    <property type="match status" value="1"/>
</dbReference>